<dbReference type="GeneID" id="178032"/>
<accession>Q17651</accession>
<dbReference type="KEGG" id="cel:CELE_C05C12.1"/>
<dbReference type="OMA" id="CGILHHD"/>
<evidence type="ECO:0000259" key="2">
    <source>
        <dbReference type="PROSITE" id="PS50011"/>
    </source>
</evidence>
<dbReference type="Pfam" id="PF00069">
    <property type="entry name" value="Pkinase"/>
    <property type="match status" value="1"/>
</dbReference>
<name>Q17651_CAEEL</name>
<dbReference type="FunCoup" id="Q17651">
    <property type="interactions" value="563"/>
</dbReference>
<dbReference type="GO" id="GO:0004674">
    <property type="term" value="F:protein serine/threonine kinase activity"/>
    <property type="evidence" value="ECO:0000318"/>
    <property type="project" value="GO_Central"/>
</dbReference>
<evidence type="ECO:0000313" key="4">
    <source>
        <dbReference type="Proteomes" id="UP000001940"/>
    </source>
</evidence>
<dbReference type="OrthoDB" id="10020333at2759"/>
<dbReference type="PhylomeDB" id="Q17651"/>
<dbReference type="SUPFAM" id="SSF56112">
    <property type="entry name" value="Protein kinase-like (PK-like)"/>
    <property type="match status" value="1"/>
</dbReference>
<dbReference type="Gene3D" id="1.10.510.10">
    <property type="entry name" value="Transferase(Phosphotransferase) domain 1"/>
    <property type="match status" value="1"/>
</dbReference>
<dbReference type="PaxDb" id="6239-C05C12.1"/>
<dbReference type="STRING" id="6239.C05C12.1.1"/>
<dbReference type="Bgee" id="WBGene00007335">
    <property type="expression patterns" value="Expressed in adult organism and 1 other cell type or tissue"/>
</dbReference>
<dbReference type="WormBase" id="C05C12.1">
    <property type="protein sequence ID" value="CE02965"/>
    <property type="gene ID" value="WBGene00007335"/>
</dbReference>
<organism evidence="3 4">
    <name type="scientific">Caenorhabditis elegans</name>
    <dbReference type="NCBI Taxonomy" id="6239"/>
    <lineage>
        <taxon>Eukaryota</taxon>
        <taxon>Metazoa</taxon>
        <taxon>Ecdysozoa</taxon>
        <taxon>Nematoda</taxon>
        <taxon>Chromadorea</taxon>
        <taxon>Rhabditida</taxon>
        <taxon>Rhabditina</taxon>
        <taxon>Rhabditomorpha</taxon>
        <taxon>Rhabditoidea</taxon>
        <taxon>Rhabditidae</taxon>
        <taxon>Peloderinae</taxon>
        <taxon>Caenorhabditis</taxon>
    </lineage>
</organism>
<dbReference type="FunFam" id="1.10.510.10:FF:001772">
    <property type="entry name" value="Protein CBG12760"/>
    <property type="match status" value="1"/>
</dbReference>
<reference evidence="3 4" key="1">
    <citation type="journal article" date="1998" name="Science">
        <title>Genome sequence of the nematode C. elegans: a platform for investigating biology.</title>
        <authorList>
            <consortium name="The C. elegans sequencing consortium"/>
            <person name="Sulson J.E."/>
            <person name="Waterston R."/>
        </authorList>
    </citation>
    <scope>NUCLEOTIDE SEQUENCE [LARGE SCALE GENOMIC DNA]</scope>
    <source>
        <strain evidence="3 4">Bristol N2</strain>
    </source>
</reference>
<dbReference type="CTD" id="178032"/>
<dbReference type="PIR" id="T18950">
    <property type="entry name" value="T18950"/>
</dbReference>
<dbReference type="SMR" id="Q17651"/>
<dbReference type="PANTHER" id="PTHR11909">
    <property type="entry name" value="CASEIN KINASE-RELATED"/>
    <property type="match status" value="1"/>
</dbReference>
<dbReference type="eggNOG" id="KOG1164">
    <property type="taxonomic scope" value="Eukaryota"/>
</dbReference>
<feature type="binding site" evidence="1">
    <location>
        <position position="52"/>
    </location>
    <ligand>
        <name>ATP</name>
        <dbReference type="ChEBI" id="CHEBI:30616"/>
    </ligand>
</feature>
<sequence length="405" mass="46273">MAENTASENDVEKVYIAIDDKIKGYQVVESIGEGAYGQVFKVSKNAKKYAMKVEPNRLDGGPASITKEIEVMMELNNRGAKFFPIFETGGREPKFHMVVMTLLGENLQVLRMKGCNPKACTPGTWSRIGIQCLFVVKQMHDCGILHHDLKPTNFVWGQSDEALTCRVFYLIDFGISRKFIRHVKGTPINQQNGFEFRTEKKKVHSLVGTPKYTSPKAHAMADLGRGDDLWSLMYMIAELVKPLPWEILEAKMLENTKLKSKLKDHFGMDGFGKIETMLHACTFNSFPNYEMIYLAFKEVFNKSGVSWLDPYDWEGKNMPSYKRWRQHAEKQRPLFAWEQPDVGSYFRKDPFTTVQNANVTGKTTKKKKHGKETTDETTVETCEEINGSVKKPQKGTELKKAVFHK</sequence>
<feature type="domain" description="Protein kinase" evidence="2">
    <location>
        <begin position="25"/>
        <end position="308"/>
    </location>
</feature>
<dbReference type="AlphaFoldDB" id="Q17651"/>
<dbReference type="InterPro" id="IPR017441">
    <property type="entry name" value="Protein_kinase_ATP_BS"/>
</dbReference>
<evidence type="ECO:0000313" key="5">
    <source>
        <dbReference type="WormBase" id="C05C12.1"/>
    </source>
</evidence>
<dbReference type="UCSC" id="C05C12.1">
    <property type="organism name" value="c. elegans"/>
</dbReference>
<keyword evidence="1" id="KW-0067">ATP-binding</keyword>
<dbReference type="Proteomes" id="UP000001940">
    <property type="component" value="Chromosome IV"/>
</dbReference>
<keyword evidence="3" id="KW-0808">Transferase</keyword>
<keyword evidence="3" id="KW-0418">Kinase</keyword>
<dbReference type="GO" id="GO:0005524">
    <property type="term" value="F:ATP binding"/>
    <property type="evidence" value="ECO:0007669"/>
    <property type="project" value="UniProtKB-UniRule"/>
</dbReference>
<dbReference type="GO" id="GO:0005737">
    <property type="term" value="C:cytoplasm"/>
    <property type="evidence" value="ECO:0000318"/>
    <property type="project" value="GO_Central"/>
</dbReference>
<evidence type="ECO:0000256" key="1">
    <source>
        <dbReference type="PROSITE-ProRule" id="PRU10141"/>
    </source>
</evidence>
<proteinExistence type="predicted"/>
<dbReference type="PROSITE" id="PS50011">
    <property type="entry name" value="PROTEIN_KINASE_DOM"/>
    <property type="match status" value="1"/>
</dbReference>
<dbReference type="InterPro" id="IPR050235">
    <property type="entry name" value="CK1_Ser-Thr_kinase"/>
</dbReference>
<dbReference type="HOGENOM" id="CLU_019279_2_5_1"/>
<dbReference type="AGR" id="WB:WBGene00007335"/>
<keyword evidence="1" id="KW-0547">Nucleotide-binding</keyword>
<dbReference type="SMART" id="SM00220">
    <property type="entry name" value="S_TKc"/>
    <property type="match status" value="1"/>
</dbReference>
<dbReference type="InterPro" id="IPR000719">
    <property type="entry name" value="Prot_kinase_dom"/>
</dbReference>
<dbReference type="GO" id="GO:0005634">
    <property type="term" value="C:nucleus"/>
    <property type="evidence" value="ECO:0000318"/>
    <property type="project" value="GO_Central"/>
</dbReference>
<evidence type="ECO:0000313" key="3">
    <source>
        <dbReference type="EMBL" id="CAA92725.1"/>
    </source>
</evidence>
<gene>
    <name evidence="3 5" type="ORF">C05C12.1</name>
    <name evidence="3" type="ORF">CELE_C05C12.1</name>
</gene>
<dbReference type="PROSITE" id="PS00107">
    <property type="entry name" value="PROTEIN_KINASE_ATP"/>
    <property type="match status" value="1"/>
</dbReference>
<protein>
    <submittedName>
        <fullName evidence="3">Protein kinase domain-containing protein</fullName>
    </submittedName>
</protein>
<dbReference type="RefSeq" id="NP_502112.1">
    <property type="nucleotide sequence ID" value="NM_069711.6"/>
</dbReference>
<dbReference type="InterPro" id="IPR011009">
    <property type="entry name" value="Kinase-like_dom_sf"/>
</dbReference>
<dbReference type="EMBL" id="BX284604">
    <property type="protein sequence ID" value="CAA92725.1"/>
    <property type="molecule type" value="Genomic_DNA"/>
</dbReference>
<keyword evidence="4" id="KW-1185">Reference proteome</keyword>
<dbReference type="InParanoid" id="Q17651"/>
<dbReference type="GO" id="GO:0007165">
    <property type="term" value="P:signal transduction"/>
    <property type="evidence" value="ECO:0000318"/>
    <property type="project" value="GO_Central"/>
</dbReference>